<reference evidence="2" key="1">
    <citation type="submission" date="2017-05" db="EMBL/GenBank/DDBJ databases">
        <authorList>
            <person name="Song R."/>
            <person name="Chenine A.L."/>
            <person name="Ruprecht R.M."/>
        </authorList>
    </citation>
    <scope>NUCLEOTIDE SEQUENCE [LARGE SCALE GENOMIC DNA]</scope>
</reference>
<name>A0A2H1GSS2_ZYMTR</name>
<proteinExistence type="predicted"/>
<dbReference type="Proteomes" id="UP000245764">
    <property type="component" value="Chromosome 8"/>
</dbReference>
<dbReference type="AlphaFoldDB" id="A0A2H1GSS2"/>
<sequence>MPAKTSKTYTLVKHGSRVKTPLEKGGPVTFCDSRAEVVGYLGINRTDDSVTKQDVLRLVGHPIIIKGFVDFQDIHARFPAHPAKTTFALMLSFLWDVCGCFAASNHQWVVKYVGTDMKDAAKRWKGHPDERIRLLSASLWHSAQRLKRLGVWDLDAANVEAAFDRFDTLMDKDRLPEEYRHTEITEWPIGLRHDELEGLGEQLPELLNRLWQLFWLMRQEIFQPRKNKEEWLNEPKHKPTQITKKSPSAHSPLWWDTAKTSVGGGAKALSREAQMATEFGKKYFRSPQLLPVDCYLVVEKPERWAFHVQGFSELDTVLPDFPVDGTLVGHPILSTPHLKEWRNSLRKLLEVEAYILSIHSISLVTITEDEENASKEIFNYKSAEIPRSEVTNFFVEHQNASKVQVVVEIKINQVDGDQMEDVPTTVPYNNGHVAYEDNNNYVFNPMADLRGFAPVKRLSPTAAALTFPPA</sequence>
<gene>
    <name evidence="1" type="ORF">ZT1E4_G8226</name>
</gene>
<accession>A0A2H1GSS2</accession>
<dbReference type="EMBL" id="LT854260">
    <property type="protein sequence ID" value="SMR56629.1"/>
    <property type="molecule type" value="Genomic_DNA"/>
</dbReference>
<protein>
    <submittedName>
        <fullName evidence="1">Uncharacterized protein</fullName>
    </submittedName>
</protein>
<evidence type="ECO:0000313" key="1">
    <source>
        <dbReference type="EMBL" id="SMR56629.1"/>
    </source>
</evidence>
<organism evidence="1 2">
    <name type="scientific">Zymoseptoria tritici ST99CH_1E4</name>
    <dbReference type="NCBI Taxonomy" id="1276532"/>
    <lineage>
        <taxon>Eukaryota</taxon>
        <taxon>Fungi</taxon>
        <taxon>Dikarya</taxon>
        <taxon>Ascomycota</taxon>
        <taxon>Pezizomycotina</taxon>
        <taxon>Dothideomycetes</taxon>
        <taxon>Dothideomycetidae</taxon>
        <taxon>Mycosphaerellales</taxon>
        <taxon>Mycosphaerellaceae</taxon>
        <taxon>Zymoseptoria</taxon>
    </lineage>
</organism>
<evidence type="ECO:0000313" key="2">
    <source>
        <dbReference type="Proteomes" id="UP000245764"/>
    </source>
</evidence>